<feature type="domain" description="RRM" evidence="12">
    <location>
        <begin position="138"/>
        <end position="212"/>
    </location>
</feature>
<evidence type="ECO:0000256" key="3">
    <source>
        <dbReference type="ARBA" id="ARBA00022664"/>
    </source>
</evidence>
<dbReference type="Pfam" id="PF00076">
    <property type="entry name" value="RRM_1"/>
    <property type="match status" value="2"/>
</dbReference>
<keyword evidence="14" id="KW-0496">Mitochondrion</keyword>
<dbReference type="OMA" id="AMQINFA"/>
<dbReference type="EMBL" id="OVEO01000014">
    <property type="protein sequence ID" value="SPR00333.1"/>
    <property type="molecule type" value="Genomic_DNA"/>
</dbReference>
<keyword evidence="9" id="KW-0687">Ribonucleoprotein</keyword>
<dbReference type="InterPro" id="IPR012677">
    <property type="entry name" value="Nucleotide-bd_a/b_plait_sf"/>
</dbReference>
<evidence type="ECO:0000256" key="10">
    <source>
        <dbReference type="PROSITE-ProRule" id="PRU00176"/>
    </source>
</evidence>
<dbReference type="GO" id="GO:0005681">
    <property type="term" value="C:spliceosomal complex"/>
    <property type="evidence" value="ECO:0007669"/>
    <property type="project" value="UniProtKB-KW"/>
</dbReference>
<evidence type="ECO:0000256" key="8">
    <source>
        <dbReference type="ARBA" id="ARBA00023242"/>
    </source>
</evidence>
<keyword evidence="15" id="KW-1185">Reference proteome</keyword>
<evidence type="ECO:0000256" key="5">
    <source>
        <dbReference type="ARBA" id="ARBA00022737"/>
    </source>
</evidence>
<evidence type="ECO:0000313" key="15">
    <source>
        <dbReference type="Proteomes" id="UP000039324"/>
    </source>
</evidence>
<dbReference type="EMBL" id="CDSF01000024">
    <property type="protein sequence ID" value="CEO95460.1"/>
    <property type="molecule type" value="Genomic_DNA"/>
</dbReference>
<evidence type="ECO:0000256" key="4">
    <source>
        <dbReference type="ARBA" id="ARBA00022728"/>
    </source>
</evidence>
<dbReference type="GO" id="GO:0006397">
    <property type="term" value="P:mRNA processing"/>
    <property type="evidence" value="ECO:0007669"/>
    <property type="project" value="UniProtKB-KW"/>
</dbReference>
<evidence type="ECO:0000256" key="9">
    <source>
        <dbReference type="ARBA" id="ARBA00023274"/>
    </source>
</evidence>
<dbReference type="Proteomes" id="UP000290189">
    <property type="component" value="Unassembled WGS sequence"/>
</dbReference>
<evidence type="ECO:0000256" key="6">
    <source>
        <dbReference type="ARBA" id="ARBA00022884"/>
    </source>
</evidence>
<keyword evidence="5" id="KW-0677">Repeat</keyword>
<gene>
    <name evidence="13" type="ORF">PBRA_004187</name>
    <name evidence="14" type="ORF">PLBR_LOCUS7548</name>
</gene>
<keyword evidence="7" id="KW-0508">mRNA splicing</keyword>
<evidence type="ECO:0000313" key="16">
    <source>
        <dbReference type="Proteomes" id="UP000290189"/>
    </source>
</evidence>
<comment type="similarity">
    <text evidence="2">Belongs to the RRM U1 A/B'' family.</text>
</comment>
<dbReference type="SMART" id="SM00360">
    <property type="entry name" value="RRM"/>
    <property type="match status" value="2"/>
</dbReference>
<dbReference type="SUPFAM" id="SSF54928">
    <property type="entry name" value="RNA-binding domain, RBD"/>
    <property type="match status" value="1"/>
</dbReference>
<dbReference type="InterPro" id="IPR035979">
    <property type="entry name" value="RBD_domain_sf"/>
</dbReference>
<reference evidence="14 16" key="2">
    <citation type="submission" date="2018-03" db="EMBL/GenBank/DDBJ databases">
        <authorList>
            <person name="Fogelqvist J."/>
        </authorList>
    </citation>
    <scope>NUCLEOTIDE SEQUENCE [LARGE SCALE GENOMIC DNA]</scope>
</reference>
<sequence length="212" mass="23769">MSVIQPGHTLYLNNLNEKISKKELKKALYELCGQFGSVIDIVALKTPRMRGQAFVLFDEINSAIKAHRDLQNFELFGKPIRANFAKTKSDYIAKRDGTFVPQNRKPHTVGPSEREREESADGTPRLITGADLKQPPNPILFVQNLPTTVTEGAVAALFEQYRGYREVRLIPQKPGIAFVEFEDEFASGQAMEALQGFKFTPVNPLTISFAKK</sequence>
<dbReference type="GO" id="GO:0008380">
    <property type="term" value="P:RNA splicing"/>
    <property type="evidence" value="ECO:0007669"/>
    <property type="project" value="UniProtKB-KW"/>
</dbReference>
<dbReference type="PROSITE" id="PS50102">
    <property type="entry name" value="RRM"/>
    <property type="match status" value="2"/>
</dbReference>
<dbReference type="Gene3D" id="3.30.70.330">
    <property type="match status" value="2"/>
</dbReference>
<name>A0A0G4IK28_PLABS</name>
<accession>A0A0G4IK28</accession>
<evidence type="ECO:0000259" key="12">
    <source>
        <dbReference type="PROSITE" id="PS50102"/>
    </source>
</evidence>
<feature type="region of interest" description="Disordered" evidence="11">
    <location>
        <begin position="97"/>
        <end position="122"/>
    </location>
</feature>
<dbReference type="InterPro" id="IPR000504">
    <property type="entry name" value="RRM_dom"/>
</dbReference>
<geneLocation type="mitochondrion" evidence="14"/>
<protein>
    <recommendedName>
        <fullName evidence="12">RRM domain-containing protein</fullName>
    </recommendedName>
</protein>
<evidence type="ECO:0000256" key="1">
    <source>
        <dbReference type="ARBA" id="ARBA00004123"/>
    </source>
</evidence>
<dbReference type="CDD" id="cd12247">
    <property type="entry name" value="RRM2_U1A_like"/>
    <property type="match status" value="1"/>
</dbReference>
<keyword evidence="3" id="KW-0507">mRNA processing</keyword>
<dbReference type="GO" id="GO:0030532">
    <property type="term" value="C:small nuclear ribonucleoprotein complex"/>
    <property type="evidence" value="ECO:0007669"/>
    <property type="project" value="UniProtKB-ARBA"/>
</dbReference>
<keyword evidence="6 10" id="KW-0694">RNA-binding</keyword>
<dbReference type="FunFam" id="3.30.70.330:FF:000039">
    <property type="entry name" value="U1 small nuclear ribonucleoprotein A"/>
    <property type="match status" value="1"/>
</dbReference>
<dbReference type="OrthoDB" id="277802at2759"/>
<keyword evidence="8" id="KW-0539">Nucleus</keyword>
<dbReference type="AlphaFoldDB" id="A0A0G4IK28"/>
<evidence type="ECO:0000313" key="13">
    <source>
        <dbReference type="EMBL" id="CEO95460.1"/>
    </source>
</evidence>
<dbReference type="CDD" id="cd12246">
    <property type="entry name" value="RRM1_U1A_like"/>
    <property type="match status" value="1"/>
</dbReference>
<evidence type="ECO:0000256" key="2">
    <source>
        <dbReference type="ARBA" id="ARBA00007243"/>
    </source>
</evidence>
<dbReference type="FunFam" id="3.30.70.330:FF:000029">
    <property type="entry name" value="U2 small nuclear ribonucleoprotein B"/>
    <property type="match status" value="1"/>
</dbReference>
<comment type="subcellular location">
    <subcellularLocation>
        <location evidence="1">Nucleus</location>
    </subcellularLocation>
</comment>
<reference evidence="13 15" key="1">
    <citation type="submission" date="2015-02" db="EMBL/GenBank/DDBJ databases">
        <authorList>
            <person name="Chooi Y.-H."/>
        </authorList>
    </citation>
    <scope>NUCLEOTIDE SEQUENCE [LARGE SCALE GENOMIC DNA]</scope>
    <source>
        <strain evidence="13">E3</strain>
    </source>
</reference>
<dbReference type="Proteomes" id="UP000039324">
    <property type="component" value="Unassembled WGS sequence"/>
</dbReference>
<dbReference type="PANTHER" id="PTHR10501">
    <property type="entry name" value="U1 SMALL NUCLEAR RIBONUCLEOPROTEIN A/U2 SMALL NUCLEAR RIBONUCLEOPROTEIN B"/>
    <property type="match status" value="1"/>
</dbReference>
<evidence type="ECO:0000256" key="7">
    <source>
        <dbReference type="ARBA" id="ARBA00023187"/>
    </source>
</evidence>
<dbReference type="STRING" id="37360.A0A0G4IK28"/>
<evidence type="ECO:0000313" key="14">
    <source>
        <dbReference type="EMBL" id="SPR00333.1"/>
    </source>
</evidence>
<dbReference type="GO" id="GO:0003723">
    <property type="term" value="F:RNA binding"/>
    <property type="evidence" value="ECO:0007669"/>
    <property type="project" value="UniProtKB-UniRule"/>
</dbReference>
<keyword evidence="4" id="KW-0747">Spliceosome</keyword>
<evidence type="ECO:0000256" key="11">
    <source>
        <dbReference type="SAM" id="MobiDB-lite"/>
    </source>
</evidence>
<proteinExistence type="inferred from homology"/>
<feature type="domain" description="RRM" evidence="12">
    <location>
        <begin position="8"/>
        <end position="87"/>
    </location>
</feature>
<organism evidence="13 15">
    <name type="scientific">Plasmodiophora brassicae</name>
    <name type="common">Clubroot disease agent</name>
    <dbReference type="NCBI Taxonomy" id="37360"/>
    <lineage>
        <taxon>Eukaryota</taxon>
        <taxon>Sar</taxon>
        <taxon>Rhizaria</taxon>
        <taxon>Endomyxa</taxon>
        <taxon>Phytomyxea</taxon>
        <taxon>Plasmodiophorida</taxon>
        <taxon>Plasmodiophoridae</taxon>
        <taxon>Plasmodiophora</taxon>
    </lineage>
</organism>